<feature type="domain" description="SGS" evidence="2">
    <location>
        <begin position="18"/>
        <end position="108"/>
    </location>
</feature>
<dbReference type="GO" id="GO:0051087">
    <property type="term" value="F:protein-folding chaperone binding"/>
    <property type="evidence" value="ECO:0007669"/>
    <property type="project" value="InterPro"/>
</dbReference>
<gene>
    <name evidence="3" type="ORF">IEQ34_021320</name>
</gene>
<organism evidence="3 4">
    <name type="scientific">Dendrobium chrysotoxum</name>
    <name type="common">Orchid</name>
    <dbReference type="NCBI Taxonomy" id="161865"/>
    <lineage>
        <taxon>Eukaryota</taxon>
        <taxon>Viridiplantae</taxon>
        <taxon>Streptophyta</taxon>
        <taxon>Embryophyta</taxon>
        <taxon>Tracheophyta</taxon>
        <taxon>Spermatophyta</taxon>
        <taxon>Magnoliopsida</taxon>
        <taxon>Liliopsida</taxon>
        <taxon>Asparagales</taxon>
        <taxon>Orchidaceae</taxon>
        <taxon>Epidendroideae</taxon>
        <taxon>Malaxideae</taxon>
        <taxon>Dendrobiinae</taxon>
        <taxon>Dendrobium</taxon>
    </lineage>
</organism>
<dbReference type="Proteomes" id="UP000775213">
    <property type="component" value="Unassembled WGS sequence"/>
</dbReference>
<keyword evidence="4" id="KW-1185">Reference proteome</keyword>
<name>A0AAV7G4L6_DENCH</name>
<dbReference type="InterPro" id="IPR007699">
    <property type="entry name" value="SGS_dom"/>
</dbReference>
<dbReference type="InterPro" id="IPR008978">
    <property type="entry name" value="HSP20-like_chaperone"/>
</dbReference>
<comment type="caution">
    <text evidence="3">The sequence shown here is derived from an EMBL/GenBank/DDBJ whole genome shotgun (WGS) entry which is preliminary data.</text>
</comment>
<evidence type="ECO:0000313" key="3">
    <source>
        <dbReference type="EMBL" id="KAH0450628.1"/>
    </source>
</evidence>
<dbReference type="InterPro" id="IPR044563">
    <property type="entry name" value="Sgt1-like"/>
</dbReference>
<feature type="region of interest" description="Disordered" evidence="1">
    <location>
        <begin position="1"/>
        <end position="26"/>
    </location>
</feature>
<dbReference type="AlphaFoldDB" id="A0AAV7G4L6"/>
<evidence type="ECO:0000259" key="2">
    <source>
        <dbReference type="PROSITE" id="PS51048"/>
    </source>
</evidence>
<dbReference type="PANTHER" id="PTHR45862">
    <property type="entry name" value="PROTEIN SGT1 HOMOLOG"/>
    <property type="match status" value="1"/>
</dbReference>
<proteinExistence type="predicted"/>
<dbReference type="Pfam" id="PF05002">
    <property type="entry name" value="SGS"/>
    <property type="match status" value="1"/>
</dbReference>
<reference evidence="3 4" key="1">
    <citation type="journal article" date="2021" name="Hortic Res">
        <title>Chromosome-scale assembly of the Dendrobium chrysotoxum genome enhances the understanding of orchid evolution.</title>
        <authorList>
            <person name="Zhang Y."/>
            <person name="Zhang G.Q."/>
            <person name="Zhang D."/>
            <person name="Liu X.D."/>
            <person name="Xu X.Y."/>
            <person name="Sun W.H."/>
            <person name="Yu X."/>
            <person name="Zhu X."/>
            <person name="Wang Z.W."/>
            <person name="Zhao X."/>
            <person name="Zhong W.Y."/>
            <person name="Chen H."/>
            <person name="Yin W.L."/>
            <person name="Huang T."/>
            <person name="Niu S.C."/>
            <person name="Liu Z.J."/>
        </authorList>
    </citation>
    <scope>NUCLEOTIDE SEQUENCE [LARGE SCALE GENOMIC DNA]</scope>
    <source>
        <strain evidence="3">Lindl</strain>
    </source>
</reference>
<sequence length="129" mass="14949">MPSLSGFESAEIKNQKPSYPSSKSKVEWDKLEAEVKKEEKEEKLDGDAALNKLFRDIYQNADEDMRRAMCKSFVESNGTVLSTNWKDVGSKKVDGSPPDGMEMKKWIFYRNILKKIYKKWWSKDVSNEA</sequence>
<evidence type="ECO:0000313" key="4">
    <source>
        <dbReference type="Proteomes" id="UP000775213"/>
    </source>
</evidence>
<dbReference type="SUPFAM" id="SSF49764">
    <property type="entry name" value="HSP20-like chaperones"/>
    <property type="match status" value="1"/>
</dbReference>
<dbReference type="EMBL" id="JAGFBR010000018">
    <property type="protein sequence ID" value="KAH0450628.1"/>
    <property type="molecule type" value="Genomic_DNA"/>
</dbReference>
<dbReference type="PROSITE" id="PS51048">
    <property type="entry name" value="SGS"/>
    <property type="match status" value="1"/>
</dbReference>
<protein>
    <recommendedName>
        <fullName evidence="2">SGS domain-containing protein</fullName>
    </recommendedName>
</protein>
<evidence type="ECO:0000256" key="1">
    <source>
        <dbReference type="SAM" id="MobiDB-lite"/>
    </source>
</evidence>
<accession>A0AAV7G4L6</accession>